<proteinExistence type="predicted"/>
<evidence type="ECO:0000313" key="1">
    <source>
        <dbReference type="EMBL" id="MFB9150957.1"/>
    </source>
</evidence>
<gene>
    <name evidence="1" type="ORF">ACFFU4_14475</name>
</gene>
<protein>
    <submittedName>
        <fullName evidence="1">Uncharacterized protein</fullName>
    </submittedName>
</protein>
<dbReference type="Proteomes" id="UP001589670">
    <property type="component" value="Unassembled WGS sequence"/>
</dbReference>
<reference evidence="1 2" key="1">
    <citation type="submission" date="2024-09" db="EMBL/GenBank/DDBJ databases">
        <authorList>
            <person name="Sun Q."/>
            <person name="Mori K."/>
        </authorList>
    </citation>
    <scope>NUCLEOTIDE SEQUENCE [LARGE SCALE GENOMIC DNA]</scope>
    <source>
        <strain evidence="1 2">CECT 9424</strain>
    </source>
</reference>
<sequence length="166" mass="18861">MYKPDQLSIALLGAWLVWAGRDRERSLGIKPNIAAAFDYAQASIIRYLSLITRPNEYVVTVVVDIDFHEVLALWVSFEIALLSLYADKADFRVDVQRVSQKDGKVPGVANVHLKTVYHTLDLIFAQRAVIAIVGNEKRQRLFDPIEMQINKINRVLRPARLVTGLF</sequence>
<accession>A0ABV5I2Q1</accession>
<organism evidence="1 2">
    <name type="scientific">Roseovarius ramblicola</name>
    <dbReference type="NCBI Taxonomy" id="2022336"/>
    <lineage>
        <taxon>Bacteria</taxon>
        <taxon>Pseudomonadati</taxon>
        <taxon>Pseudomonadota</taxon>
        <taxon>Alphaproteobacteria</taxon>
        <taxon>Rhodobacterales</taxon>
        <taxon>Roseobacteraceae</taxon>
        <taxon>Roseovarius</taxon>
    </lineage>
</organism>
<dbReference type="EMBL" id="JBHMEC010000020">
    <property type="protein sequence ID" value="MFB9150957.1"/>
    <property type="molecule type" value="Genomic_DNA"/>
</dbReference>
<keyword evidence="2" id="KW-1185">Reference proteome</keyword>
<comment type="caution">
    <text evidence="1">The sequence shown here is derived from an EMBL/GenBank/DDBJ whole genome shotgun (WGS) entry which is preliminary data.</text>
</comment>
<dbReference type="RefSeq" id="WP_377070518.1">
    <property type="nucleotide sequence ID" value="NZ_JBHMEC010000020.1"/>
</dbReference>
<name>A0ABV5I2Q1_9RHOB</name>
<evidence type="ECO:0000313" key="2">
    <source>
        <dbReference type="Proteomes" id="UP001589670"/>
    </source>
</evidence>